<evidence type="ECO:0000313" key="2">
    <source>
        <dbReference type="EMBL" id="QCO58087.1"/>
    </source>
</evidence>
<gene>
    <name evidence="2" type="ORF">EOK75_20180</name>
</gene>
<feature type="domain" description="Bacterial mobilisation" evidence="1">
    <location>
        <begin position="73"/>
        <end position="112"/>
    </location>
</feature>
<name>A0A4P8ELX9_9RHOB</name>
<dbReference type="EMBL" id="CP039966">
    <property type="protein sequence ID" value="QCO58087.1"/>
    <property type="molecule type" value="Genomic_DNA"/>
</dbReference>
<dbReference type="Pfam" id="PF05713">
    <property type="entry name" value="MobC"/>
    <property type="match status" value="1"/>
</dbReference>
<keyword evidence="3" id="KW-1185">Reference proteome</keyword>
<evidence type="ECO:0000313" key="3">
    <source>
        <dbReference type="Proteomes" id="UP000298631"/>
    </source>
</evidence>
<dbReference type="OrthoDB" id="7867340at2"/>
<geneLocation type="plasmid" evidence="2 3">
    <name>unnamed2</name>
</geneLocation>
<dbReference type="Proteomes" id="UP000298631">
    <property type="component" value="Plasmid unnamed2"/>
</dbReference>
<dbReference type="KEGG" id="pseb:EOK75_20180"/>
<keyword evidence="2" id="KW-0614">Plasmid</keyword>
<evidence type="ECO:0000259" key="1">
    <source>
        <dbReference type="Pfam" id="PF05713"/>
    </source>
</evidence>
<dbReference type="InterPro" id="IPR008687">
    <property type="entry name" value="MobC"/>
</dbReference>
<protein>
    <submittedName>
        <fullName evidence="2">MobC family plasmid mobilization relaxosome protein</fullName>
    </submittedName>
</protein>
<proteinExistence type="predicted"/>
<accession>A0A4P8ELX9</accession>
<reference evidence="2 3" key="1">
    <citation type="submission" date="2019-05" db="EMBL/GenBank/DDBJ databases">
        <title>Pseudorhodobacter turbinis sp. nov., isolated from the gut of the Korean turban shell.</title>
        <authorList>
            <person name="Jeong Y.-S."/>
            <person name="Kang W.-R."/>
            <person name="Bae J.-W."/>
        </authorList>
    </citation>
    <scope>NUCLEOTIDE SEQUENCE [LARGE SCALE GENOMIC DNA]</scope>
    <source>
        <strain evidence="2 3">S12M18</strain>
        <plasmid evidence="2 3">unnamed2</plasmid>
    </source>
</reference>
<dbReference type="AlphaFoldDB" id="A0A4P8ELX9"/>
<dbReference type="RefSeq" id="WP_137195895.1">
    <property type="nucleotide sequence ID" value="NZ_CP039966.1"/>
</dbReference>
<organism evidence="2 3">
    <name type="scientific">Pseudorhodobacter turbinis</name>
    <dbReference type="NCBI Taxonomy" id="2500533"/>
    <lineage>
        <taxon>Bacteria</taxon>
        <taxon>Pseudomonadati</taxon>
        <taxon>Pseudomonadota</taxon>
        <taxon>Alphaproteobacteria</taxon>
        <taxon>Rhodobacterales</taxon>
        <taxon>Paracoccaceae</taxon>
        <taxon>Pseudorhodobacter</taxon>
    </lineage>
</organism>
<sequence>MARTGDGKARSSKRRTGHQLYKRVTDDELAAFIERSDAAGFTDHRDYLTAFIRGQITPYLAAKKDITLSLGHLGKIGSNLNQISRAINVGRLTNVGQEVTKAINEARTAVEKIGAEIRKALRP</sequence>